<evidence type="ECO:0000313" key="8">
    <source>
        <dbReference type="Proteomes" id="UP000419743"/>
    </source>
</evidence>
<dbReference type="Gene3D" id="3.90.640.10">
    <property type="entry name" value="Actin, Chain A, domain 4"/>
    <property type="match status" value="1"/>
</dbReference>
<name>A0A7M4DLR2_9MICO</name>
<evidence type="ECO:0000256" key="4">
    <source>
        <dbReference type="ARBA" id="ARBA00023016"/>
    </source>
</evidence>
<gene>
    <name evidence="7" type="primary">dnaK_2</name>
    <name evidence="7" type="ORF">HALOF300_03079</name>
</gene>
<organism evidence="7 8">
    <name type="scientific">Occultella aeris</name>
    <dbReference type="NCBI Taxonomy" id="2761496"/>
    <lineage>
        <taxon>Bacteria</taxon>
        <taxon>Bacillati</taxon>
        <taxon>Actinomycetota</taxon>
        <taxon>Actinomycetes</taxon>
        <taxon>Micrococcales</taxon>
        <taxon>Ruaniaceae</taxon>
        <taxon>Occultella</taxon>
    </lineage>
</organism>
<proteinExistence type="inferred from homology"/>
<dbReference type="AlphaFoldDB" id="A0A7M4DLR2"/>
<dbReference type="PROSITE" id="PS00329">
    <property type="entry name" value="HSP70_2"/>
    <property type="match status" value="1"/>
</dbReference>
<dbReference type="Pfam" id="PF00012">
    <property type="entry name" value="HSP70"/>
    <property type="match status" value="1"/>
</dbReference>
<evidence type="ECO:0000256" key="3">
    <source>
        <dbReference type="ARBA" id="ARBA00022840"/>
    </source>
</evidence>
<reference evidence="7 8" key="1">
    <citation type="submission" date="2019-11" db="EMBL/GenBank/DDBJ databases">
        <authorList>
            <person name="Criscuolo A."/>
        </authorList>
    </citation>
    <scope>NUCLEOTIDE SEQUENCE [LARGE SCALE GENOMIC DNA]</scope>
    <source>
        <strain evidence="7">CIP111667</strain>
    </source>
</reference>
<evidence type="ECO:0000256" key="2">
    <source>
        <dbReference type="ARBA" id="ARBA00022741"/>
    </source>
</evidence>
<evidence type="ECO:0000313" key="7">
    <source>
        <dbReference type="EMBL" id="VZO38238.1"/>
    </source>
</evidence>
<dbReference type="PROSITE" id="PS01036">
    <property type="entry name" value="HSP70_3"/>
    <property type="match status" value="1"/>
</dbReference>
<dbReference type="PRINTS" id="PR00301">
    <property type="entry name" value="HEATSHOCK70"/>
</dbReference>
<keyword evidence="5" id="KW-0143">Chaperone</keyword>
<evidence type="ECO:0000256" key="6">
    <source>
        <dbReference type="RuleBase" id="RU003322"/>
    </source>
</evidence>
<dbReference type="RefSeq" id="WP_156741785.1">
    <property type="nucleotide sequence ID" value="NZ_CACRYJ010000046.1"/>
</dbReference>
<dbReference type="GO" id="GO:0005524">
    <property type="term" value="F:ATP binding"/>
    <property type="evidence" value="ECO:0007669"/>
    <property type="project" value="UniProtKB-KW"/>
</dbReference>
<accession>A0A7M4DLR2</accession>
<evidence type="ECO:0000256" key="5">
    <source>
        <dbReference type="ARBA" id="ARBA00023186"/>
    </source>
</evidence>
<dbReference type="InterPro" id="IPR018181">
    <property type="entry name" value="Heat_shock_70_CS"/>
</dbReference>
<keyword evidence="8" id="KW-1185">Reference proteome</keyword>
<dbReference type="InterPro" id="IPR013126">
    <property type="entry name" value="Hsp_70_fam"/>
</dbReference>
<comment type="caution">
    <text evidence="7">The sequence shown here is derived from an EMBL/GenBank/DDBJ whole genome shotgun (WGS) entry which is preliminary data.</text>
</comment>
<keyword evidence="3 6" id="KW-0067">ATP-binding</keyword>
<dbReference type="SUPFAM" id="SSF53067">
    <property type="entry name" value="Actin-like ATPase domain"/>
    <property type="match status" value="2"/>
</dbReference>
<dbReference type="GO" id="GO:0140662">
    <property type="term" value="F:ATP-dependent protein folding chaperone"/>
    <property type="evidence" value="ECO:0007669"/>
    <property type="project" value="InterPro"/>
</dbReference>
<keyword evidence="2 6" id="KW-0547">Nucleotide-binding</keyword>
<dbReference type="Proteomes" id="UP000419743">
    <property type="component" value="Unassembled WGS sequence"/>
</dbReference>
<dbReference type="InterPro" id="IPR043129">
    <property type="entry name" value="ATPase_NBD"/>
</dbReference>
<protein>
    <submittedName>
        <fullName evidence="7">Chaperone protein DnaK</fullName>
    </submittedName>
</protein>
<sequence>MHLGVDLGTTRTIVAATDRGNYPVVSFLDGDGDAHDHFPSVVADDAGELVYGFDAVAAGHAGAATLRSFKRTLAAPDVTGATPVAIGSRTEPILDVLTGFLTALRTALYERSNLPRAARNARAREASRTVVGVPAHAHGAQRYLTLEAFRRAGFTVTAMVNEPSAAGFEYTHRRGATVSSRRTRVVVYDLGGGTFDASLVDVRDTDHDVLATAGLNRLGGDDFDEALVQCALAAAGASGTRDPELLESLREQAREAKERLTPQSRRIALEVGDTDVTVGVDDYYEAAAPLLQQTIEAMRPLLAALPADDEPDPTETVGDAAYPESADDLTDIAGIYLVGGGSGLPLVPRLLREQYGRRVHRSPLPAASTAIGLAIAADPDAEFTLSDRLSRGFGVFRERDGGARLSFDAILRPDAALPTGADEDAVIVRRYRAAHNVGRFRFVECTAIDATGEPQGNIVPFAQVTFPFDPALQGPDRTADVSAAQVHRRDDGPHVEERYVIDRHGMIEVRITDLDSGYGQTHTIGAAGRS</sequence>
<dbReference type="Gene3D" id="3.30.420.40">
    <property type="match status" value="2"/>
</dbReference>
<dbReference type="PANTHER" id="PTHR19375">
    <property type="entry name" value="HEAT SHOCK PROTEIN 70KDA"/>
    <property type="match status" value="1"/>
</dbReference>
<evidence type="ECO:0000256" key="1">
    <source>
        <dbReference type="ARBA" id="ARBA00007381"/>
    </source>
</evidence>
<dbReference type="EMBL" id="CACRYJ010000046">
    <property type="protein sequence ID" value="VZO38238.1"/>
    <property type="molecule type" value="Genomic_DNA"/>
</dbReference>
<keyword evidence="4" id="KW-0346">Stress response</keyword>
<comment type="similarity">
    <text evidence="1 6">Belongs to the heat shock protein 70 family.</text>
</comment>